<keyword evidence="10" id="KW-1133">Transmembrane helix</keyword>
<dbReference type="EC" id="2.7.13.3" evidence="3"/>
<evidence type="ECO:0000259" key="15">
    <source>
        <dbReference type="PROSITE" id="PS50112"/>
    </source>
</evidence>
<dbReference type="Gene3D" id="3.30.450.20">
    <property type="entry name" value="PAS domain"/>
    <property type="match status" value="4"/>
</dbReference>
<comment type="subcellular location">
    <subcellularLocation>
        <location evidence="2">Membrane</location>
        <topology evidence="2">Multi-pass membrane protein</topology>
    </subcellularLocation>
</comment>
<feature type="domain" description="PAS" evidence="15">
    <location>
        <begin position="233"/>
        <end position="279"/>
    </location>
</feature>
<sequence>MSKAADNKLSLEILSSLVRDHPFEIAALNQFSADLFKYERVPEVASSILAHLANLLPIKSSLVLLYHPTDKCLKAVGSSGLSKSKAEKLKIKLSDSPIGTSVKRQRPLFIEDVASSRYRQELPGVSSFLILPIRVGADQNGAIVASIKRMVKFDVFSRELLERFLRVSEQALTKSTINEKLLREIAERKQVEEALKKVRERLEDEVAQRTKDLTKANIILRSQITERKKTEENLIKLSSVVEQADDNVFITNKDGLIEYVNPSFERLTGFKKEAVLGKTPRIIKSGKHDKKFYERLWGTIIKGKVFHGILINRRKDGELYYEEKTITPIKDSRGDVTHFVSTGNDITDRKLTEEALAASEHKYSTLVEKGNDGIIIIQDGVLKFVNQKAAEITGFSVKSAIGRPFTDFIAPEYKKLVLERYKRRLRGEEIPRIYEIKILSKGGKKIPVEINASLIEHEGKPADMAIIRDITEHKEAERRLEEEKKKMETIFTTTRDGLALYDAQARVVSFNPSLAKLFGVKENIGGTSRVEIANNRDKYFRYKMERSDDSIKTHQEVLAGKTITNVLIKIYSRPTKYLEGTYVPIKDEQGKVVGMIASFRDVTMLKNQAEKISQQLVEAERQKNRWKAVFENVEEGVHIMDKDLNIISANAACELMSGRTEKEMVGKRFYDIFRCHDPVGHYFPEFDPVSKLLATKEAIPYDEHLHMASGGIERWVGVSYTPVFNEAGDIEQIVSVIRDITTLKELEKAKSEFVSVTSHELRTPLTVVKGYLSLLLSGDLGKFDDPGFQANFQTALNKVYNETNRLTKLVEDLLNVSRIENGRIRLSLRKVTAAEVINEVVKEFNVLAQNKGIRLEVKYDLGGRENSCCVLADKDKFKQILVNLIDNAIKYTGSGGRISIECHQENGFLHTQVNDTGAGIPPNILPRIFEKFQQGGVSVYLKENKGTGLGLFVVKSLVELHKGQIWVDSAAGKGTRFTFTLPLVAAS</sequence>
<feature type="domain" description="PAC" evidence="16">
    <location>
        <begin position="304"/>
        <end position="358"/>
    </location>
</feature>
<dbReference type="InterPro" id="IPR001610">
    <property type="entry name" value="PAC"/>
</dbReference>
<feature type="domain" description="Histidine kinase" evidence="14">
    <location>
        <begin position="756"/>
        <end position="985"/>
    </location>
</feature>
<evidence type="ECO:0000256" key="5">
    <source>
        <dbReference type="ARBA" id="ARBA00022679"/>
    </source>
</evidence>
<protein>
    <recommendedName>
        <fullName evidence="3">histidine kinase</fullName>
        <ecNumber evidence="3">2.7.13.3</ecNumber>
    </recommendedName>
</protein>
<evidence type="ECO:0000256" key="10">
    <source>
        <dbReference type="ARBA" id="ARBA00022989"/>
    </source>
</evidence>
<dbReference type="Pfam" id="PF01590">
    <property type="entry name" value="GAF"/>
    <property type="match status" value="1"/>
</dbReference>
<dbReference type="SUPFAM" id="SSF47384">
    <property type="entry name" value="Homodimeric domain of signal transducing histidine kinase"/>
    <property type="match status" value="1"/>
</dbReference>
<dbReference type="SUPFAM" id="SSF55874">
    <property type="entry name" value="ATPase domain of HSP90 chaperone/DNA topoisomerase II/histidine kinase"/>
    <property type="match status" value="1"/>
</dbReference>
<dbReference type="PANTHER" id="PTHR42878">
    <property type="entry name" value="TWO-COMPONENT HISTIDINE KINASE"/>
    <property type="match status" value="1"/>
</dbReference>
<evidence type="ECO:0000256" key="4">
    <source>
        <dbReference type="ARBA" id="ARBA00022553"/>
    </source>
</evidence>
<dbReference type="GO" id="GO:0030295">
    <property type="term" value="F:protein kinase activator activity"/>
    <property type="evidence" value="ECO:0007669"/>
    <property type="project" value="TreeGrafter"/>
</dbReference>
<evidence type="ECO:0000256" key="1">
    <source>
        <dbReference type="ARBA" id="ARBA00000085"/>
    </source>
</evidence>
<dbReference type="InterPro" id="IPR004358">
    <property type="entry name" value="Sig_transdc_His_kin-like_C"/>
</dbReference>
<dbReference type="InterPro" id="IPR036890">
    <property type="entry name" value="HATPase_C_sf"/>
</dbReference>
<keyword evidence="8" id="KW-0418">Kinase</keyword>
<dbReference type="InterPro" id="IPR000014">
    <property type="entry name" value="PAS"/>
</dbReference>
<reference evidence="17 18" key="1">
    <citation type="journal article" date="2016" name="Nat. Commun.">
        <title>Thousands of microbial genomes shed light on interconnected biogeochemical processes in an aquifer system.</title>
        <authorList>
            <person name="Anantharaman K."/>
            <person name="Brown C.T."/>
            <person name="Hug L.A."/>
            <person name="Sharon I."/>
            <person name="Castelle C.J."/>
            <person name="Probst A.J."/>
            <person name="Thomas B.C."/>
            <person name="Singh A."/>
            <person name="Wilkins M.J."/>
            <person name="Karaoz U."/>
            <person name="Brodie E.L."/>
            <person name="Williams K.H."/>
            <person name="Hubbard S.S."/>
            <person name="Banfield J.F."/>
        </authorList>
    </citation>
    <scope>NUCLEOTIDE SEQUENCE [LARGE SCALE GENOMIC DNA]</scope>
</reference>
<feature type="coiled-coil region" evidence="13">
    <location>
        <begin position="602"/>
        <end position="636"/>
    </location>
</feature>
<dbReference type="PROSITE" id="PS50112">
    <property type="entry name" value="PAS"/>
    <property type="match status" value="4"/>
</dbReference>
<dbReference type="InterPro" id="IPR003661">
    <property type="entry name" value="HisK_dim/P_dom"/>
</dbReference>
<evidence type="ECO:0000256" key="7">
    <source>
        <dbReference type="ARBA" id="ARBA00022741"/>
    </source>
</evidence>
<dbReference type="PANTHER" id="PTHR42878:SF7">
    <property type="entry name" value="SENSOR HISTIDINE KINASE GLRK"/>
    <property type="match status" value="1"/>
</dbReference>
<dbReference type="SMART" id="SM00388">
    <property type="entry name" value="HisKA"/>
    <property type="match status" value="1"/>
</dbReference>
<keyword evidence="9" id="KW-0067">ATP-binding</keyword>
<feature type="domain" description="PAS" evidence="15">
    <location>
        <begin position="483"/>
        <end position="519"/>
    </location>
</feature>
<feature type="domain" description="PAS" evidence="15">
    <location>
        <begin position="622"/>
        <end position="673"/>
    </location>
</feature>
<dbReference type="InterPro" id="IPR036097">
    <property type="entry name" value="HisK_dim/P_sf"/>
</dbReference>
<keyword evidence="11" id="KW-0902">Two-component regulatory system</keyword>
<proteinExistence type="predicted"/>
<dbReference type="CDD" id="cd00130">
    <property type="entry name" value="PAS"/>
    <property type="match status" value="3"/>
</dbReference>
<dbReference type="CDD" id="cd00082">
    <property type="entry name" value="HisKA"/>
    <property type="match status" value="1"/>
</dbReference>
<evidence type="ECO:0000313" key="17">
    <source>
        <dbReference type="EMBL" id="OGY23857.1"/>
    </source>
</evidence>
<dbReference type="EMBL" id="MHCO01000027">
    <property type="protein sequence ID" value="OGY23857.1"/>
    <property type="molecule type" value="Genomic_DNA"/>
</dbReference>
<dbReference type="InterPro" id="IPR003594">
    <property type="entry name" value="HATPase_dom"/>
</dbReference>
<evidence type="ECO:0000256" key="11">
    <source>
        <dbReference type="ARBA" id="ARBA00023012"/>
    </source>
</evidence>
<dbReference type="InterPro" id="IPR000700">
    <property type="entry name" value="PAS-assoc_C"/>
</dbReference>
<dbReference type="PROSITE" id="PS50113">
    <property type="entry name" value="PAC"/>
    <property type="match status" value="4"/>
</dbReference>
<dbReference type="InterPro" id="IPR050351">
    <property type="entry name" value="BphY/WalK/GraS-like"/>
</dbReference>
<evidence type="ECO:0000256" key="9">
    <source>
        <dbReference type="ARBA" id="ARBA00022840"/>
    </source>
</evidence>
<dbReference type="Gene3D" id="1.10.287.130">
    <property type="match status" value="1"/>
</dbReference>
<keyword evidence="12" id="KW-0472">Membrane</keyword>
<keyword evidence="4" id="KW-0597">Phosphoprotein</keyword>
<comment type="caution">
    <text evidence="17">The sequence shown here is derived from an EMBL/GenBank/DDBJ whole genome shotgun (WGS) entry which is preliminary data.</text>
</comment>
<feature type="domain" description="PAS" evidence="15">
    <location>
        <begin position="379"/>
        <end position="428"/>
    </location>
</feature>
<dbReference type="Pfam" id="PF13426">
    <property type="entry name" value="PAS_9"/>
    <property type="match status" value="2"/>
</dbReference>
<dbReference type="SUPFAM" id="SSF55781">
    <property type="entry name" value="GAF domain-like"/>
    <property type="match status" value="1"/>
</dbReference>
<dbReference type="SMART" id="SM00086">
    <property type="entry name" value="PAC"/>
    <property type="match status" value="4"/>
</dbReference>
<dbReference type="Proteomes" id="UP000178493">
    <property type="component" value="Unassembled WGS sequence"/>
</dbReference>
<name>A0A1G1W918_9BACT</name>
<evidence type="ECO:0000256" key="12">
    <source>
        <dbReference type="ARBA" id="ARBA00023136"/>
    </source>
</evidence>
<dbReference type="Pfam" id="PF08448">
    <property type="entry name" value="PAS_4"/>
    <property type="match status" value="2"/>
</dbReference>
<dbReference type="GO" id="GO:0007234">
    <property type="term" value="P:osmosensory signaling via phosphorelay pathway"/>
    <property type="evidence" value="ECO:0007669"/>
    <property type="project" value="TreeGrafter"/>
</dbReference>
<dbReference type="GO" id="GO:0000156">
    <property type="term" value="F:phosphorelay response regulator activity"/>
    <property type="evidence" value="ECO:0007669"/>
    <property type="project" value="TreeGrafter"/>
</dbReference>
<dbReference type="NCBIfam" id="TIGR00229">
    <property type="entry name" value="sensory_box"/>
    <property type="match status" value="4"/>
</dbReference>
<dbReference type="AlphaFoldDB" id="A0A1G1W918"/>
<dbReference type="Gene3D" id="3.30.450.40">
    <property type="match status" value="1"/>
</dbReference>
<accession>A0A1G1W918</accession>
<gene>
    <name evidence="17" type="ORF">A2126_00565</name>
</gene>
<dbReference type="SUPFAM" id="SSF55785">
    <property type="entry name" value="PYP-like sensor domain (PAS domain)"/>
    <property type="match status" value="4"/>
</dbReference>
<feature type="domain" description="PAC" evidence="16">
    <location>
        <begin position="699"/>
        <end position="752"/>
    </location>
</feature>
<dbReference type="InterPro" id="IPR013656">
    <property type="entry name" value="PAS_4"/>
</dbReference>
<dbReference type="Pfam" id="PF02518">
    <property type="entry name" value="HATPase_c"/>
    <property type="match status" value="1"/>
</dbReference>
<evidence type="ECO:0000256" key="3">
    <source>
        <dbReference type="ARBA" id="ARBA00012438"/>
    </source>
</evidence>
<dbReference type="Pfam" id="PF00512">
    <property type="entry name" value="HisKA"/>
    <property type="match status" value="1"/>
</dbReference>
<dbReference type="InterPro" id="IPR029016">
    <property type="entry name" value="GAF-like_dom_sf"/>
</dbReference>
<evidence type="ECO:0000256" key="8">
    <source>
        <dbReference type="ARBA" id="ARBA00022777"/>
    </source>
</evidence>
<organism evidence="17 18">
    <name type="scientific">Candidatus Woykebacteria bacterium GWB1_45_5</name>
    <dbReference type="NCBI Taxonomy" id="1802592"/>
    <lineage>
        <taxon>Bacteria</taxon>
        <taxon>Candidatus Woykeibacteriota</taxon>
    </lineage>
</organism>
<dbReference type="GO" id="GO:0000155">
    <property type="term" value="F:phosphorelay sensor kinase activity"/>
    <property type="evidence" value="ECO:0007669"/>
    <property type="project" value="InterPro"/>
</dbReference>
<dbReference type="PROSITE" id="PS50109">
    <property type="entry name" value="HIS_KIN"/>
    <property type="match status" value="1"/>
</dbReference>
<keyword evidence="6" id="KW-0812">Transmembrane</keyword>
<evidence type="ECO:0000259" key="14">
    <source>
        <dbReference type="PROSITE" id="PS50109"/>
    </source>
</evidence>
<dbReference type="CDD" id="cd00075">
    <property type="entry name" value="HATPase"/>
    <property type="match status" value="1"/>
</dbReference>
<keyword evidence="7" id="KW-0547">Nucleotide-binding</keyword>
<dbReference type="PRINTS" id="PR00344">
    <property type="entry name" value="BCTRLSENSOR"/>
</dbReference>
<evidence type="ECO:0000256" key="2">
    <source>
        <dbReference type="ARBA" id="ARBA00004141"/>
    </source>
</evidence>
<dbReference type="SMART" id="SM00387">
    <property type="entry name" value="HATPase_c"/>
    <property type="match status" value="1"/>
</dbReference>
<dbReference type="FunFam" id="3.30.565.10:FF:000006">
    <property type="entry name" value="Sensor histidine kinase WalK"/>
    <property type="match status" value="1"/>
</dbReference>
<dbReference type="GO" id="GO:0016020">
    <property type="term" value="C:membrane"/>
    <property type="evidence" value="ECO:0007669"/>
    <property type="project" value="UniProtKB-SubCell"/>
</dbReference>
<comment type="catalytic activity">
    <reaction evidence="1">
        <text>ATP + protein L-histidine = ADP + protein N-phospho-L-histidine.</text>
        <dbReference type="EC" id="2.7.13.3"/>
    </reaction>
</comment>
<evidence type="ECO:0000259" key="16">
    <source>
        <dbReference type="PROSITE" id="PS50113"/>
    </source>
</evidence>
<evidence type="ECO:0000313" key="18">
    <source>
        <dbReference type="Proteomes" id="UP000178493"/>
    </source>
</evidence>
<feature type="domain" description="PAC" evidence="16">
    <location>
        <begin position="561"/>
        <end position="614"/>
    </location>
</feature>
<feature type="coiled-coil region" evidence="13">
    <location>
        <begin position="181"/>
        <end position="247"/>
    </location>
</feature>
<dbReference type="InterPro" id="IPR035965">
    <property type="entry name" value="PAS-like_dom_sf"/>
</dbReference>
<evidence type="ECO:0000256" key="6">
    <source>
        <dbReference type="ARBA" id="ARBA00022692"/>
    </source>
</evidence>
<dbReference type="FunFam" id="1.10.287.130:FF:000001">
    <property type="entry name" value="Two-component sensor histidine kinase"/>
    <property type="match status" value="1"/>
</dbReference>
<feature type="coiled-coil region" evidence="13">
    <location>
        <begin position="466"/>
        <end position="493"/>
    </location>
</feature>
<dbReference type="Gene3D" id="3.30.565.10">
    <property type="entry name" value="Histidine kinase-like ATPase, C-terminal domain"/>
    <property type="match status" value="1"/>
</dbReference>
<dbReference type="SMART" id="SM00091">
    <property type="entry name" value="PAS"/>
    <property type="match status" value="4"/>
</dbReference>
<dbReference type="InterPro" id="IPR005467">
    <property type="entry name" value="His_kinase_dom"/>
</dbReference>
<keyword evidence="5" id="KW-0808">Transferase</keyword>
<dbReference type="InterPro" id="IPR003018">
    <property type="entry name" value="GAF"/>
</dbReference>
<evidence type="ECO:0000256" key="13">
    <source>
        <dbReference type="SAM" id="Coils"/>
    </source>
</evidence>
<feature type="domain" description="PAC" evidence="16">
    <location>
        <begin position="432"/>
        <end position="482"/>
    </location>
</feature>
<keyword evidence="13" id="KW-0175">Coiled coil</keyword>